<dbReference type="PANTHER" id="PTHR36892">
    <property type="entry name" value="OS01G0201800 PROTEIN"/>
    <property type="match status" value="1"/>
</dbReference>
<evidence type="ECO:0000256" key="1">
    <source>
        <dbReference type="SAM" id="MobiDB-lite"/>
    </source>
</evidence>
<dbReference type="OrthoDB" id="678085at2759"/>
<evidence type="ECO:0000313" key="2">
    <source>
        <dbReference type="EMBL" id="KAJ4949879.1"/>
    </source>
</evidence>
<keyword evidence="3" id="KW-1185">Reference proteome</keyword>
<dbReference type="AlphaFoldDB" id="A0A9Q0JR91"/>
<feature type="compositionally biased region" description="Polar residues" evidence="1">
    <location>
        <begin position="464"/>
        <end position="478"/>
    </location>
</feature>
<organism evidence="2 3">
    <name type="scientific">Protea cynaroides</name>
    <dbReference type="NCBI Taxonomy" id="273540"/>
    <lineage>
        <taxon>Eukaryota</taxon>
        <taxon>Viridiplantae</taxon>
        <taxon>Streptophyta</taxon>
        <taxon>Embryophyta</taxon>
        <taxon>Tracheophyta</taxon>
        <taxon>Spermatophyta</taxon>
        <taxon>Magnoliopsida</taxon>
        <taxon>Proteales</taxon>
        <taxon>Proteaceae</taxon>
        <taxon>Protea</taxon>
    </lineage>
</organism>
<gene>
    <name evidence="2" type="ORF">NE237_008278</name>
</gene>
<reference evidence="2" key="1">
    <citation type="journal article" date="2023" name="Plant J.">
        <title>The genome of the king protea, Protea cynaroides.</title>
        <authorList>
            <person name="Chang J."/>
            <person name="Duong T.A."/>
            <person name="Schoeman C."/>
            <person name="Ma X."/>
            <person name="Roodt D."/>
            <person name="Barker N."/>
            <person name="Li Z."/>
            <person name="Van de Peer Y."/>
            <person name="Mizrachi E."/>
        </authorList>
    </citation>
    <scope>NUCLEOTIDE SEQUENCE</scope>
    <source>
        <tissue evidence="2">Young leaves</tissue>
    </source>
</reference>
<feature type="region of interest" description="Disordered" evidence="1">
    <location>
        <begin position="464"/>
        <end position="484"/>
    </location>
</feature>
<dbReference type="PANTHER" id="PTHR36892:SF1">
    <property type="entry name" value="OS05G0518200 PROTEIN"/>
    <property type="match status" value="1"/>
</dbReference>
<feature type="region of interest" description="Disordered" evidence="1">
    <location>
        <begin position="219"/>
        <end position="271"/>
    </location>
</feature>
<proteinExistence type="predicted"/>
<sequence>MKSLSAQKKLKVVRTSKFTAKQLLQEPFPVNSILKSCEITSSQNPSAISSFLGGGQTNPCHVEQSAKHARFSSHDEMLGPTKILYSSTRSPQVQNLSKKFSDVMTALPMRDCFESEKDLLATGVALDMDESSGDVSTGLANQTSGRSALENTCLDDVHSHVSIMAIPSTENKSCQLKEGTCTDRSVDLNQVSNDDLLLFHQGNSNESQTLSSASIPKLESTLTESSKPNLETQADVSVQSIPNTGRDLAEPSATTSQENANRSSQPSTSCLTVSAGTNGRYQFLSQDSQETSKGCDFSQSLHHFSSKELMTSINSSVEWKKQRESVYSDRFVVNNLIGLPLNSQGEFIELHSSGKGRFNLVKPSAKMGSASDFQLLNLVQPNSPFSCPSMKDKNYAEVAPQNDKFKVFPRENHLQENSELSLSSKVGISERQITGRAPVHWQDLVKRNSHTVHQLVSDIHITDNSSQSCRRYDQSQNQTEKEKIQPEKNSNYMFPRATQPTMRLMGKDVTVGINNKDVEGFEDDKTYADDLTEHRLSTTVSDNHSFKRQIRQERILLPYSGKQKEAITPSLEAQSNPSLGSAFPMKAADPKFSHSYLNWQMYVRQQNSLPLIRENESAKLHSFLHPLPSHTSLSKTSNFQHPCNSGTGCLKISQVPVVASTSFSASQHMHSAELNCNHRVPHGIKSSFHFPLVDQECRGNVQPSWSESSPQMLPQWLLNAKQPKEGNLTSSQLYSGASADHPCTISGTNFSATPTYNTSMVAYPHHANTFHSHKQSPTGPAPCFHPPLIPALRGCKPTVISASHRNMTEDKDRNSKYFHLMVPDSVTMAKKRPADEADNSAKAMKKPNLEMKGDPSAVKELNKRINISGYAQYTGAADFDAVKDKSMDLGHSLLEIQNSGFRDSSDISGYAKCNSGTADFDAFRDKARDLGHLLPEIQRAGSKDSSCLKSFKQDGMMKAGSIKLSAGAKHILNPSQSMDRDQHRSTHSTVSFGAVTNSDKFSELQKSARIYRF</sequence>
<comment type="caution">
    <text evidence="2">The sequence shown here is derived from an EMBL/GenBank/DDBJ whole genome shotgun (WGS) entry which is preliminary data.</text>
</comment>
<dbReference type="EMBL" id="JAMYWD010000110">
    <property type="protein sequence ID" value="KAJ4949879.1"/>
    <property type="molecule type" value="Genomic_DNA"/>
</dbReference>
<protein>
    <submittedName>
        <fullName evidence="2">Uncharacterized protein</fullName>
    </submittedName>
</protein>
<accession>A0A9Q0JR91</accession>
<name>A0A9Q0JR91_9MAGN</name>
<feature type="compositionally biased region" description="Polar residues" evidence="1">
    <location>
        <begin position="252"/>
        <end position="271"/>
    </location>
</feature>
<evidence type="ECO:0000313" key="3">
    <source>
        <dbReference type="Proteomes" id="UP001141806"/>
    </source>
</evidence>
<dbReference type="Proteomes" id="UP001141806">
    <property type="component" value="Unassembled WGS sequence"/>
</dbReference>
<feature type="compositionally biased region" description="Polar residues" evidence="1">
    <location>
        <begin position="219"/>
        <end position="243"/>
    </location>
</feature>